<name>A0A8J5WQB5_ZIZPA</name>
<comment type="caution">
    <text evidence="2">The sequence shown here is derived from an EMBL/GenBank/DDBJ whole genome shotgun (WGS) entry which is preliminary data.</text>
</comment>
<proteinExistence type="predicted"/>
<protein>
    <submittedName>
        <fullName evidence="2">Uncharacterized protein</fullName>
    </submittedName>
</protein>
<dbReference type="AlphaFoldDB" id="A0A8J5WQB5"/>
<reference evidence="2" key="2">
    <citation type="submission" date="2021-02" db="EMBL/GenBank/DDBJ databases">
        <authorList>
            <person name="Kimball J.A."/>
            <person name="Haas M.W."/>
            <person name="Macchietto M."/>
            <person name="Kono T."/>
            <person name="Duquette J."/>
            <person name="Shao M."/>
        </authorList>
    </citation>
    <scope>NUCLEOTIDE SEQUENCE</scope>
    <source>
        <tissue evidence="2">Fresh leaf tissue</tissue>
    </source>
</reference>
<evidence type="ECO:0000313" key="3">
    <source>
        <dbReference type="Proteomes" id="UP000729402"/>
    </source>
</evidence>
<dbReference type="EMBL" id="JAAALK010000080">
    <property type="protein sequence ID" value="KAG8092794.1"/>
    <property type="molecule type" value="Genomic_DNA"/>
</dbReference>
<evidence type="ECO:0000313" key="2">
    <source>
        <dbReference type="EMBL" id="KAG8092793.1"/>
    </source>
</evidence>
<keyword evidence="3" id="KW-1185">Reference proteome</keyword>
<dbReference type="EMBL" id="JAAALK010000080">
    <property type="protein sequence ID" value="KAG8092793.1"/>
    <property type="molecule type" value="Genomic_DNA"/>
</dbReference>
<feature type="region of interest" description="Disordered" evidence="1">
    <location>
        <begin position="79"/>
        <end position="101"/>
    </location>
</feature>
<accession>A0A8J5WQB5</accession>
<gene>
    <name evidence="2" type="ORF">GUJ93_ZPchr0012g19634</name>
</gene>
<sequence>MPRWPSLHLPAAAAAARYAFSFALCGSFSSSSPASLRVRLSFQPRFCTSAACPLQEEDEQSLVVGASGRRRRRGVRVCASTSAKNPYSDPHISPTWRSSRKEGSCPSHINISHQALSFIPPSVFDSFAH</sequence>
<dbReference type="Proteomes" id="UP000729402">
    <property type="component" value="Unassembled WGS sequence"/>
</dbReference>
<evidence type="ECO:0000256" key="1">
    <source>
        <dbReference type="SAM" id="MobiDB-lite"/>
    </source>
</evidence>
<reference evidence="2" key="1">
    <citation type="journal article" date="2021" name="bioRxiv">
        <title>Whole Genome Assembly and Annotation of Northern Wild Rice, Zizania palustris L., Supports a Whole Genome Duplication in the Zizania Genus.</title>
        <authorList>
            <person name="Haas M."/>
            <person name="Kono T."/>
            <person name="Macchietto M."/>
            <person name="Millas R."/>
            <person name="McGilp L."/>
            <person name="Shao M."/>
            <person name="Duquette J."/>
            <person name="Hirsch C.N."/>
            <person name="Kimball J."/>
        </authorList>
    </citation>
    <scope>NUCLEOTIDE SEQUENCE</scope>
    <source>
        <tissue evidence="2">Fresh leaf tissue</tissue>
    </source>
</reference>
<organism evidence="2 3">
    <name type="scientific">Zizania palustris</name>
    <name type="common">Northern wild rice</name>
    <dbReference type="NCBI Taxonomy" id="103762"/>
    <lineage>
        <taxon>Eukaryota</taxon>
        <taxon>Viridiplantae</taxon>
        <taxon>Streptophyta</taxon>
        <taxon>Embryophyta</taxon>
        <taxon>Tracheophyta</taxon>
        <taxon>Spermatophyta</taxon>
        <taxon>Magnoliopsida</taxon>
        <taxon>Liliopsida</taxon>
        <taxon>Poales</taxon>
        <taxon>Poaceae</taxon>
        <taxon>BOP clade</taxon>
        <taxon>Oryzoideae</taxon>
        <taxon>Oryzeae</taxon>
        <taxon>Zizaniinae</taxon>
        <taxon>Zizania</taxon>
    </lineage>
</organism>